<evidence type="ECO:0000313" key="5">
    <source>
        <dbReference type="EMBL" id="TCN45002.1"/>
    </source>
</evidence>
<comment type="similarity">
    <text evidence="2">Belongs to the transketolase family.</text>
</comment>
<accession>A0A4R2CXQ1</accession>
<dbReference type="PANTHER" id="PTHR47514:SF1">
    <property type="entry name" value="TRANSKETOLASE N-TERMINAL SECTION-RELATED"/>
    <property type="match status" value="1"/>
</dbReference>
<proteinExistence type="inferred from homology"/>
<evidence type="ECO:0000256" key="3">
    <source>
        <dbReference type="ARBA" id="ARBA00023052"/>
    </source>
</evidence>
<comment type="caution">
    <text evidence="5">The sequence shown here is derived from an EMBL/GenBank/DDBJ whole genome shotgun (WGS) entry which is preliminary data.</text>
</comment>
<name>A0A4R2CXQ1_SHIGR</name>
<sequence length="299" mass="32979">MSVRQTLGGHLSVARNDDLLSGEQLAFLEERARFVRLETLRLISIAKVGHYTSVFSCAEIFAALYYDVMRLRRGEPAWVDRDRFLMGKGHAAVGLFPILADLGFFDPAWLESYTRLGSPLGDHPDMTKVPGVDFSSGSIGHALSNGVGMLLGARFQKRDFNAFVLLGDGEMQEGQVWEAALSAAAHGLSNLVAIVDRNGYQLDGKVDDVMAIEPLDEKWRAFGWEVHTVDGHDLAALTTLLRKVKADRARTKPCCIIARTVKGKGIDYMETEPGWHLGYLGAEDEAKARETILNMVISQ</sequence>
<dbReference type="Pfam" id="PF00456">
    <property type="entry name" value="Transketolase_N"/>
    <property type="match status" value="1"/>
</dbReference>
<evidence type="ECO:0000256" key="2">
    <source>
        <dbReference type="ARBA" id="ARBA00007131"/>
    </source>
</evidence>
<dbReference type="InterPro" id="IPR005474">
    <property type="entry name" value="Transketolase_N"/>
</dbReference>
<dbReference type="AlphaFoldDB" id="A0A4R2CXQ1"/>
<comment type="cofactor">
    <cofactor evidence="1">
        <name>thiamine diphosphate</name>
        <dbReference type="ChEBI" id="CHEBI:58937"/>
    </cofactor>
</comment>
<protein>
    <submittedName>
        <fullName evidence="5">Transketolase</fullName>
    </submittedName>
</protein>
<keyword evidence="6" id="KW-1185">Reference proteome</keyword>
<dbReference type="CDD" id="cd02012">
    <property type="entry name" value="TPP_TK"/>
    <property type="match status" value="1"/>
</dbReference>
<dbReference type="InterPro" id="IPR029061">
    <property type="entry name" value="THDP-binding"/>
</dbReference>
<evidence type="ECO:0000256" key="1">
    <source>
        <dbReference type="ARBA" id="ARBA00001964"/>
    </source>
</evidence>
<dbReference type="Proteomes" id="UP000295351">
    <property type="component" value="Unassembled WGS sequence"/>
</dbReference>
<reference evidence="5 6" key="1">
    <citation type="submission" date="2019-03" db="EMBL/GenBank/DDBJ databases">
        <title>Genomic Encyclopedia of Type Strains, Phase IV (KMG-IV): sequencing the most valuable type-strain genomes for metagenomic binning, comparative biology and taxonomic classification.</title>
        <authorList>
            <person name="Goeker M."/>
        </authorList>
    </citation>
    <scope>NUCLEOTIDE SEQUENCE [LARGE SCALE GENOMIC DNA]</scope>
    <source>
        <strain evidence="5 6">DSM 18401</strain>
    </source>
</reference>
<feature type="domain" description="Transketolase N-terminal" evidence="4">
    <location>
        <begin position="34"/>
        <end position="290"/>
    </location>
</feature>
<dbReference type="Gene3D" id="3.40.50.970">
    <property type="match status" value="1"/>
</dbReference>
<dbReference type="SUPFAM" id="SSF52518">
    <property type="entry name" value="Thiamin diphosphate-binding fold (THDP-binding)"/>
    <property type="match status" value="1"/>
</dbReference>
<organism evidence="5 6">
    <name type="scientific">Shinella granuli</name>
    <dbReference type="NCBI Taxonomy" id="323621"/>
    <lineage>
        <taxon>Bacteria</taxon>
        <taxon>Pseudomonadati</taxon>
        <taxon>Pseudomonadota</taxon>
        <taxon>Alphaproteobacteria</taxon>
        <taxon>Hyphomicrobiales</taxon>
        <taxon>Rhizobiaceae</taxon>
        <taxon>Shinella</taxon>
    </lineage>
</organism>
<gene>
    <name evidence="5" type="ORF">EV665_108142</name>
</gene>
<keyword evidence="3" id="KW-0786">Thiamine pyrophosphate</keyword>
<dbReference type="PANTHER" id="PTHR47514">
    <property type="entry name" value="TRANSKETOLASE N-TERMINAL SECTION-RELATED"/>
    <property type="match status" value="1"/>
</dbReference>
<dbReference type="EMBL" id="SLVX01000008">
    <property type="protein sequence ID" value="TCN45002.1"/>
    <property type="molecule type" value="Genomic_DNA"/>
</dbReference>
<evidence type="ECO:0000313" key="6">
    <source>
        <dbReference type="Proteomes" id="UP000295351"/>
    </source>
</evidence>
<evidence type="ECO:0000259" key="4">
    <source>
        <dbReference type="Pfam" id="PF00456"/>
    </source>
</evidence>